<dbReference type="InterPro" id="IPR011765">
    <property type="entry name" value="Pept_M16_N"/>
</dbReference>
<name>A8YM71_MICA7</name>
<feature type="domain" description="Peptidase M16 N-terminal" evidence="1">
    <location>
        <begin position="92"/>
        <end position="203"/>
    </location>
</feature>
<evidence type="ECO:0000313" key="3">
    <source>
        <dbReference type="EMBL" id="CAO91291.1"/>
    </source>
</evidence>
<feature type="domain" description="Peptidase M16 C-terminal" evidence="2">
    <location>
        <begin position="229"/>
        <end position="407"/>
    </location>
</feature>
<protein>
    <recommendedName>
        <fullName evidence="4">Peptidase M16 C-terminal domain-containing protein</fullName>
    </recommendedName>
</protein>
<gene>
    <name evidence="3" type="ORF">IPF_1048</name>
</gene>
<dbReference type="Pfam" id="PF05193">
    <property type="entry name" value="Peptidase_M16_C"/>
    <property type="match status" value="1"/>
</dbReference>
<organism evidence="3">
    <name type="scientific">Microcystis aeruginosa (strain PCC 7806)</name>
    <dbReference type="NCBI Taxonomy" id="267872"/>
    <lineage>
        <taxon>Bacteria</taxon>
        <taxon>Bacillati</taxon>
        <taxon>Cyanobacteriota</taxon>
        <taxon>Cyanophyceae</taxon>
        <taxon>Oscillatoriophycideae</taxon>
        <taxon>Chroococcales</taxon>
        <taxon>Microcystaceae</taxon>
        <taxon>Microcystis</taxon>
    </lineage>
</organism>
<evidence type="ECO:0008006" key="4">
    <source>
        <dbReference type="Google" id="ProtNLM"/>
    </source>
</evidence>
<dbReference type="PANTHER" id="PTHR11851">
    <property type="entry name" value="METALLOPROTEASE"/>
    <property type="match status" value="1"/>
</dbReference>
<dbReference type="AlphaFoldDB" id="A8YM71"/>
<sequence>MPFVPSYLFLSIISTQIMKKRLQWLGLILITLIGILAFRSPAIAQTPRHFTDLTFPPLPEVTVPQYERYQLDNGMVVYLVEDRSLPLVSGTAMIRTGGRLESGEKVGLADITGTVLRSGGTEKHPSNVLNQLLEQRASLVETSIDLNAGTASFSALSEDLETVFNLFAEVLRSPAFENQRVELAKVQKKGAIARRNDDPSDIASREFKKLVYGDNSPYARTVEYSTLANIDRQDLIDFYRTYVRPDQIILGIVGDFDSPSMKALINKTFGDWKNPATAPKILTPSATQKNLQGVFVVNQPQLTQSTVLLGHLGGRLDSPDYPALTVLNEILSGFGGRLFNEVRSRQGLAYSVYGVWNSRYDYPGLFIAGGQTRTDATVPFIKAILGEIERLRNQPVTAKELADAKNSILNSFVFKFEKPAQNLSRLMTYEYYGYPQDFIFRYQQAVKGVTIADIQRVAQQYLQPNQIVTLVVGNEQEIQPPLSSLGTTVKTVDVTITQL</sequence>
<evidence type="ECO:0000259" key="1">
    <source>
        <dbReference type="Pfam" id="PF00675"/>
    </source>
</evidence>
<dbReference type="InterPro" id="IPR011249">
    <property type="entry name" value="Metalloenz_LuxS/M16"/>
</dbReference>
<evidence type="ECO:0000259" key="2">
    <source>
        <dbReference type="Pfam" id="PF05193"/>
    </source>
</evidence>
<reference evidence="3" key="1">
    <citation type="submission" date="2007-08" db="EMBL/GenBank/DDBJ databases">
        <authorList>
            <person name="Frangeul L."/>
        </authorList>
    </citation>
    <scope>NUCLEOTIDE SEQUENCE</scope>
    <source>
        <strain evidence="3">PCC 7806</strain>
    </source>
</reference>
<dbReference type="InterPro" id="IPR050361">
    <property type="entry name" value="MPP/UQCRC_Complex"/>
</dbReference>
<dbReference type="InterPro" id="IPR007863">
    <property type="entry name" value="Peptidase_M16_C"/>
</dbReference>
<proteinExistence type="predicted"/>
<dbReference type="GO" id="GO:0046872">
    <property type="term" value="F:metal ion binding"/>
    <property type="evidence" value="ECO:0007669"/>
    <property type="project" value="InterPro"/>
</dbReference>
<dbReference type="Pfam" id="PF00675">
    <property type="entry name" value="Peptidase_M16"/>
    <property type="match status" value="1"/>
</dbReference>
<accession>A8YM71</accession>
<dbReference type="PANTHER" id="PTHR11851:SF225">
    <property type="entry name" value="NON-PEPTIDASE HOMOLOG YMXG"/>
    <property type="match status" value="1"/>
</dbReference>
<dbReference type="SUPFAM" id="SSF63411">
    <property type="entry name" value="LuxS/MPP-like metallohydrolase"/>
    <property type="match status" value="2"/>
</dbReference>
<dbReference type="Gene3D" id="3.30.830.10">
    <property type="entry name" value="Metalloenzyme, LuxS/M16 peptidase-like"/>
    <property type="match status" value="2"/>
</dbReference>
<dbReference type="EMBL" id="AM778957">
    <property type="protein sequence ID" value="CAO91291.1"/>
    <property type="molecule type" value="Genomic_DNA"/>
</dbReference>